<name>A0A841C3V5_9ACTN</name>
<dbReference type="RefSeq" id="WP_246467559.1">
    <property type="nucleotide sequence ID" value="NZ_JACHMN010000003.1"/>
</dbReference>
<dbReference type="Proteomes" id="UP000587527">
    <property type="component" value="Unassembled WGS sequence"/>
</dbReference>
<evidence type="ECO:0000313" key="1">
    <source>
        <dbReference type="EMBL" id="MBB5873511.1"/>
    </source>
</evidence>
<gene>
    <name evidence="1" type="ORF">F4553_006945</name>
</gene>
<dbReference type="EMBL" id="JACHMN010000003">
    <property type="protein sequence ID" value="MBB5873511.1"/>
    <property type="molecule type" value="Genomic_DNA"/>
</dbReference>
<accession>A0A841C3V5</accession>
<proteinExistence type="predicted"/>
<dbReference type="AlphaFoldDB" id="A0A841C3V5"/>
<sequence>MTETRSSGRSSENQSEVMIEIIEAQEAWWPPTLRPLGLGRTRLAWCTIAVESQSTRSEISRRASSCAAAGVGVVKIVLVMDASRARVSSGVPATLNGIYDRCNPRGL</sequence>
<protein>
    <submittedName>
        <fullName evidence="1">Uncharacterized protein</fullName>
    </submittedName>
</protein>
<reference evidence="1 2" key="1">
    <citation type="submission" date="2020-08" db="EMBL/GenBank/DDBJ databases">
        <title>Sequencing the genomes of 1000 actinobacteria strains.</title>
        <authorList>
            <person name="Klenk H.-P."/>
        </authorList>
    </citation>
    <scope>NUCLEOTIDE SEQUENCE [LARGE SCALE GENOMIC DNA]</scope>
    <source>
        <strain evidence="1 2">DSM 45362</strain>
    </source>
</reference>
<organism evidence="1 2">
    <name type="scientific">Allocatelliglobosispora scoriae</name>
    <dbReference type="NCBI Taxonomy" id="643052"/>
    <lineage>
        <taxon>Bacteria</taxon>
        <taxon>Bacillati</taxon>
        <taxon>Actinomycetota</taxon>
        <taxon>Actinomycetes</taxon>
        <taxon>Micromonosporales</taxon>
        <taxon>Micromonosporaceae</taxon>
        <taxon>Allocatelliglobosispora</taxon>
    </lineage>
</organism>
<comment type="caution">
    <text evidence="1">The sequence shown here is derived from an EMBL/GenBank/DDBJ whole genome shotgun (WGS) entry which is preliminary data.</text>
</comment>
<keyword evidence="2" id="KW-1185">Reference proteome</keyword>
<evidence type="ECO:0000313" key="2">
    <source>
        <dbReference type="Proteomes" id="UP000587527"/>
    </source>
</evidence>